<keyword evidence="5" id="KW-0560">Oxidoreductase</keyword>
<evidence type="ECO:0000256" key="3">
    <source>
        <dbReference type="ARBA" id="ARBA00022723"/>
    </source>
</evidence>
<dbReference type="RefSeq" id="WP_138185441.1">
    <property type="nucleotide sequence ID" value="NZ_LS992241.1"/>
</dbReference>
<dbReference type="Proteomes" id="UP000304148">
    <property type="component" value="Chromosome"/>
</dbReference>
<name>A0A383RAG4_PAEAL</name>
<evidence type="ECO:0000313" key="7">
    <source>
        <dbReference type="EMBL" id="SYX83319.1"/>
    </source>
</evidence>
<dbReference type="GO" id="GO:0016491">
    <property type="term" value="F:oxidoreductase activity"/>
    <property type="evidence" value="ECO:0007669"/>
    <property type="project" value="UniProtKB-KW"/>
</dbReference>
<evidence type="ECO:0000256" key="5">
    <source>
        <dbReference type="ARBA" id="ARBA00023002"/>
    </source>
</evidence>
<dbReference type="Pfam" id="PF08240">
    <property type="entry name" value="ADH_N"/>
    <property type="match status" value="1"/>
</dbReference>
<dbReference type="SUPFAM" id="SSF50129">
    <property type="entry name" value="GroES-like"/>
    <property type="match status" value="1"/>
</dbReference>
<reference evidence="8" key="1">
    <citation type="submission" date="2018-08" db="EMBL/GenBank/DDBJ databases">
        <authorList>
            <person name="Chevrot R."/>
        </authorList>
    </citation>
    <scope>NUCLEOTIDE SEQUENCE [LARGE SCALE GENOMIC DNA]</scope>
</reference>
<dbReference type="PANTHER" id="PTHR43350:SF19">
    <property type="entry name" value="D-GULOSIDE 3-DEHYDROGENASE"/>
    <property type="match status" value="1"/>
</dbReference>
<dbReference type="SUPFAM" id="SSF51735">
    <property type="entry name" value="NAD(P)-binding Rossmann-fold domains"/>
    <property type="match status" value="1"/>
</dbReference>
<keyword evidence="4" id="KW-0862">Zinc</keyword>
<dbReference type="Gene3D" id="3.90.180.10">
    <property type="entry name" value="Medium-chain alcohol dehydrogenases, catalytic domain"/>
    <property type="match status" value="2"/>
</dbReference>
<gene>
    <name evidence="7" type="ORF">PBLR_11741</name>
</gene>
<dbReference type="InterPro" id="IPR011032">
    <property type="entry name" value="GroES-like_sf"/>
</dbReference>
<evidence type="ECO:0000256" key="2">
    <source>
        <dbReference type="ARBA" id="ARBA00008072"/>
    </source>
</evidence>
<dbReference type="EMBL" id="LS992241">
    <property type="protein sequence ID" value="SYX83319.1"/>
    <property type="molecule type" value="Genomic_DNA"/>
</dbReference>
<dbReference type="AlphaFoldDB" id="A0A383RAG4"/>
<dbReference type="GO" id="GO:0046872">
    <property type="term" value="F:metal ion binding"/>
    <property type="evidence" value="ECO:0007669"/>
    <property type="project" value="UniProtKB-KW"/>
</dbReference>
<evidence type="ECO:0000259" key="6">
    <source>
        <dbReference type="SMART" id="SM00829"/>
    </source>
</evidence>
<evidence type="ECO:0000313" key="8">
    <source>
        <dbReference type="Proteomes" id="UP000304148"/>
    </source>
</evidence>
<dbReference type="InterPro" id="IPR013154">
    <property type="entry name" value="ADH-like_N"/>
</dbReference>
<dbReference type="Pfam" id="PF00107">
    <property type="entry name" value="ADH_zinc_N"/>
    <property type="match status" value="1"/>
</dbReference>
<evidence type="ECO:0000256" key="4">
    <source>
        <dbReference type="ARBA" id="ARBA00022833"/>
    </source>
</evidence>
<dbReference type="PANTHER" id="PTHR43350">
    <property type="entry name" value="NAD-DEPENDENT ALCOHOL DEHYDROGENASE"/>
    <property type="match status" value="1"/>
</dbReference>
<evidence type="ECO:0000256" key="1">
    <source>
        <dbReference type="ARBA" id="ARBA00001947"/>
    </source>
</evidence>
<dbReference type="Gene3D" id="3.40.50.720">
    <property type="entry name" value="NAD(P)-binding Rossmann-like Domain"/>
    <property type="match status" value="1"/>
</dbReference>
<comment type="cofactor">
    <cofactor evidence="1">
        <name>Zn(2+)</name>
        <dbReference type="ChEBI" id="CHEBI:29105"/>
    </cofactor>
</comment>
<dbReference type="SMART" id="SM00829">
    <property type="entry name" value="PKS_ER"/>
    <property type="match status" value="1"/>
</dbReference>
<proteinExistence type="inferred from homology"/>
<protein>
    <submittedName>
        <fullName evidence="7">Alcohol dehydrogenase zinc-binding domain-containing protein</fullName>
    </submittedName>
</protein>
<dbReference type="InterPro" id="IPR036291">
    <property type="entry name" value="NAD(P)-bd_dom_sf"/>
</dbReference>
<keyword evidence="3" id="KW-0479">Metal-binding</keyword>
<feature type="domain" description="Enoyl reductase (ER)" evidence="6">
    <location>
        <begin position="9"/>
        <end position="325"/>
    </location>
</feature>
<sequence>MKAVATQSGTIVIAEVEPKELEYGHVRIRTEYSAISPGTELSMVNCSSESRILLGYSAVGIVEQIGEGVSHDLVGQRVACYGAPYVCHAEWLTVPTNLIALVPDKVDPKEAAFGGLGAIAVHALRVADLRFGESAVIVGLGTLGNLITQIAHAAAYRTVALDIDARRAEMLRQHGIDQVYADQSQMELELSEVVGEAGADAVLLCVSGSGEAVTNSALTWIRDRGKVVIVGDLSMSYSRELMFQKEAQVLISKAGGPGRYDKQYERANRDYPIGHVRWTEGRNLEAYIRLLATERISMKKLITHVYPVARAEEAYDNYRERRDVVATLLQYGHET</sequence>
<dbReference type="CDD" id="cd08255">
    <property type="entry name" value="2-desacetyl-2-hydroxyethyl_bacteriochlorophyllide_like"/>
    <property type="match status" value="1"/>
</dbReference>
<dbReference type="InterPro" id="IPR013149">
    <property type="entry name" value="ADH-like_C"/>
</dbReference>
<dbReference type="InterPro" id="IPR020843">
    <property type="entry name" value="ER"/>
</dbReference>
<comment type="similarity">
    <text evidence="2">Belongs to the zinc-containing alcohol dehydrogenase family.</text>
</comment>
<accession>A0A383RAG4</accession>
<organism evidence="7 8">
    <name type="scientific">Paenibacillus alvei</name>
    <name type="common">Bacillus alvei</name>
    <dbReference type="NCBI Taxonomy" id="44250"/>
    <lineage>
        <taxon>Bacteria</taxon>
        <taxon>Bacillati</taxon>
        <taxon>Bacillota</taxon>
        <taxon>Bacilli</taxon>
        <taxon>Bacillales</taxon>
        <taxon>Paenibacillaceae</taxon>
        <taxon>Paenibacillus</taxon>
    </lineage>
</organism>